<dbReference type="AlphaFoldDB" id="A0A5C3L5Z3"/>
<organism evidence="3 4">
    <name type="scientific">Coprinopsis marcescibilis</name>
    <name type="common">Agaric fungus</name>
    <name type="synonym">Psathyrella marcescibilis</name>
    <dbReference type="NCBI Taxonomy" id="230819"/>
    <lineage>
        <taxon>Eukaryota</taxon>
        <taxon>Fungi</taxon>
        <taxon>Dikarya</taxon>
        <taxon>Basidiomycota</taxon>
        <taxon>Agaricomycotina</taxon>
        <taxon>Agaricomycetes</taxon>
        <taxon>Agaricomycetidae</taxon>
        <taxon>Agaricales</taxon>
        <taxon>Agaricineae</taxon>
        <taxon>Psathyrellaceae</taxon>
        <taxon>Coprinopsis</taxon>
    </lineage>
</organism>
<evidence type="ECO:0000256" key="2">
    <source>
        <dbReference type="SAM" id="Phobius"/>
    </source>
</evidence>
<keyword evidence="2" id="KW-0812">Transmembrane</keyword>
<dbReference type="EMBL" id="ML210159">
    <property type="protein sequence ID" value="TFK27973.1"/>
    <property type="molecule type" value="Genomic_DNA"/>
</dbReference>
<keyword evidence="4" id="KW-1185">Reference proteome</keyword>
<sequence>MLSISRRALLRVPRQGTVWKRPAQRNSHSNSEVRKPPGSAKDEDDFRPPWVYALSRFGSVAVIPVIGLYAVFVYDWGDHDHVFMPPRRLFARVKQSFFTLSPAEEQMLKGPSSVEQRAPRILPAPPLPPVDDKPSF</sequence>
<keyword evidence="2" id="KW-0472">Membrane</keyword>
<evidence type="ECO:0000313" key="3">
    <source>
        <dbReference type="EMBL" id="TFK27973.1"/>
    </source>
</evidence>
<evidence type="ECO:0000313" key="4">
    <source>
        <dbReference type="Proteomes" id="UP000307440"/>
    </source>
</evidence>
<keyword evidence="2" id="KW-1133">Transmembrane helix</keyword>
<protein>
    <submittedName>
        <fullName evidence="3">Uncharacterized protein</fullName>
    </submittedName>
</protein>
<feature type="region of interest" description="Disordered" evidence="1">
    <location>
        <begin position="108"/>
        <end position="136"/>
    </location>
</feature>
<accession>A0A5C3L5Z3</accession>
<dbReference type="STRING" id="230819.A0A5C3L5Z3"/>
<feature type="region of interest" description="Disordered" evidence="1">
    <location>
        <begin position="20"/>
        <end position="46"/>
    </location>
</feature>
<feature type="compositionally biased region" description="Basic and acidic residues" evidence="1">
    <location>
        <begin position="31"/>
        <end position="46"/>
    </location>
</feature>
<feature type="transmembrane region" description="Helical" evidence="2">
    <location>
        <begin position="50"/>
        <end position="74"/>
    </location>
</feature>
<name>A0A5C3L5Z3_COPMA</name>
<proteinExistence type="predicted"/>
<evidence type="ECO:0000256" key="1">
    <source>
        <dbReference type="SAM" id="MobiDB-lite"/>
    </source>
</evidence>
<dbReference type="OrthoDB" id="192748at2759"/>
<reference evidence="3 4" key="1">
    <citation type="journal article" date="2019" name="Nat. Ecol. Evol.">
        <title>Megaphylogeny resolves global patterns of mushroom evolution.</title>
        <authorList>
            <person name="Varga T."/>
            <person name="Krizsan K."/>
            <person name="Foldi C."/>
            <person name="Dima B."/>
            <person name="Sanchez-Garcia M."/>
            <person name="Sanchez-Ramirez S."/>
            <person name="Szollosi G.J."/>
            <person name="Szarkandi J.G."/>
            <person name="Papp V."/>
            <person name="Albert L."/>
            <person name="Andreopoulos W."/>
            <person name="Angelini C."/>
            <person name="Antonin V."/>
            <person name="Barry K.W."/>
            <person name="Bougher N.L."/>
            <person name="Buchanan P."/>
            <person name="Buyck B."/>
            <person name="Bense V."/>
            <person name="Catcheside P."/>
            <person name="Chovatia M."/>
            <person name="Cooper J."/>
            <person name="Damon W."/>
            <person name="Desjardin D."/>
            <person name="Finy P."/>
            <person name="Geml J."/>
            <person name="Haridas S."/>
            <person name="Hughes K."/>
            <person name="Justo A."/>
            <person name="Karasinski D."/>
            <person name="Kautmanova I."/>
            <person name="Kiss B."/>
            <person name="Kocsube S."/>
            <person name="Kotiranta H."/>
            <person name="LaButti K.M."/>
            <person name="Lechner B.E."/>
            <person name="Liimatainen K."/>
            <person name="Lipzen A."/>
            <person name="Lukacs Z."/>
            <person name="Mihaltcheva S."/>
            <person name="Morgado L.N."/>
            <person name="Niskanen T."/>
            <person name="Noordeloos M.E."/>
            <person name="Ohm R.A."/>
            <person name="Ortiz-Santana B."/>
            <person name="Ovrebo C."/>
            <person name="Racz N."/>
            <person name="Riley R."/>
            <person name="Savchenko A."/>
            <person name="Shiryaev A."/>
            <person name="Soop K."/>
            <person name="Spirin V."/>
            <person name="Szebenyi C."/>
            <person name="Tomsovsky M."/>
            <person name="Tulloss R.E."/>
            <person name="Uehling J."/>
            <person name="Grigoriev I.V."/>
            <person name="Vagvolgyi C."/>
            <person name="Papp T."/>
            <person name="Martin F.M."/>
            <person name="Miettinen O."/>
            <person name="Hibbett D.S."/>
            <person name="Nagy L.G."/>
        </authorList>
    </citation>
    <scope>NUCLEOTIDE SEQUENCE [LARGE SCALE GENOMIC DNA]</scope>
    <source>
        <strain evidence="3 4">CBS 121175</strain>
    </source>
</reference>
<gene>
    <name evidence="3" type="ORF">FA15DRAFT_665722</name>
</gene>
<dbReference type="Proteomes" id="UP000307440">
    <property type="component" value="Unassembled WGS sequence"/>
</dbReference>